<feature type="transmembrane region" description="Helical" evidence="2">
    <location>
        <begin position="572"/>
        <end position="590"/>
    </location>
</feature>
<name>A0A3L6ZUU7_9MICO</name>
<feature type="transmembrane region" description="Helical" evidence="2">
    <location>
        <begin position="738"/>
        <end position="756"/>
    </location>
</feature>
<dbReference type="PANTHER" id="PTHR48125">
    <property type="entry name" value="LP07818P1"/>
    <property type="match status" value="1"/>
</dbReference>
<feature type="transmembrane region" description="Helical" evidence="2">
    <location>
        <begin position="1050"/>
        <end position="1072"/>
    </location>
</feature>
<feature type="transmembrane region" description="Helical" evidence="2">
    <location>
        <begin position="619"/>
        <end position="637"/>
    </location>
</feature>
<dbReference type="RefSeq" id="WP_121672684.1">
    <property type="nucleotide sequence ID" value="NZ_BMXM01000001.1"/>
</dbReference>
<feature type="transmembrane region" description="Helical" evidence="2">
    <location>
        <begin position="228"/>
        <end position="247"/>
    </location>
</feature>
<feature type="transmembrane region" description="Helical" evidence="2">
    <location>
        <begin position="286"/>
        <end position="307"/>
    </location>
</feature>
<evidence type="ECO:0000256" key="2">
    <source>
        <dbReference type="SAM" id="Phobius"/>
    </source>
</evidence>
<dbReference type="OrthoDB" id="5096967at2"/>
<feature type="transmembrane region" description="Helical" evidence="2">
    <location>
        <begin position="906"/>
        <end position="925"/>
    </location>
</feature>
<feature type="transmembrane region" description="Helical" evidence="2">
    <location>
        <begin position="203"/>
        <end position="221"/>
    </location>
</feature>
<feature type="transmembrane region" description="Helical" evidence="2">
    <location>
        <begin position="1371"/>
        <end position="1390"/>
    </location>
</feature>
<feature type="transmembrane region" description="Helical" evidence="2">
    <location>
        <begin position="1157"/>
        <end position="1175"/>
    </location>
</feature>
<feature type="transmembrane region" description="Helical" evidence="2">
    <location>
        <begin position="1292"/>
        <end position="1312"/>
    </location>
</feature>
<feature type="transmembrane region" description="Helical" evidence="2">
    <location>
        <begin position="547"/>
        <end position="566"/>
    </location>
</feature>
<gene>
    <name evidence="3" type="ORF">D9V29_07350</name>
</gene>
<feature type="transmembrane region" description="Helical" evidence="2">
    <location>
        <begin position="799"/>
        <end position="820"/>
    </location>
</feature>
<feature type="transmembrane region" description="Helical" evidence="2">
    <location>
        <begin position="1240"/>
        <end position="1258"/>
    </location>
</feature>
<feature type="transmembrane region" description="Helical" evidence="2">
    <location>
        <begin position="407"/>
        <end position="428"/>
    </location>
</feature>
<feature type="transmembrane region" description="Helical" evidence="2">
    <location>
        <begin position="595"/>
        <end position="613"/>
    </location>
</feature>
<sequence>MPDTFRPARWWPADPSLLTNTTVCPACFSSLGGAVCANCGLDLTVPAATDLLEAGAAVAAAESRRQDLLARMRVQQEERRRADLARREADFLASQQFTAPAAAGQFAYPPASPSPERAPASGYPTDPGVNPERFAPGAAAAPAAPPTAPPVPPLNLPQPQESARPRRSGIQILMLTVGVLLVAVMALFFVLVAYLVASLEVRSVLTGAASIVVFGVAALLFRRNLRGTAEGIASLAVVLFLLDLWIIRANGLFGSDGLAIWLYTGLALGALSALLLLAFRILPLRTLSVSAVLLAPVAAFTLVLGLFPEPAPVTGLWAAAMVVAFGATALWSRVRLTVERVTLRLVSVAGAILGSVLALGAFPDLAFGGVLAFSIAAGCWLLSLLVEPAPAAEAAPSDSRGSTPAALTPWAVVAAVGLGLTATGAGLGLVPRDAGEEWRWLPLAGTTLAAVLVATLSRTQRLARLARALKLATWVPLGVAGLAALPAAAANLTTAAWGVGSGAFSLTAFESPGVAFTQGWAAPLAALSVAGLGFAALFLLGLAQRTAWAPVALGGVGLIGAGATLGQPVASTAWLGVLSVVVLVGVVRGLPGLRLVLGLVFGLSLLAFGTIGATSTVTFPFALLGAIALLIAFRQVVWFRVRHAAAVWLLPLVSVVASVTVLATVSLIPGWFAAATGGPLPWAQPVLWFTTTAVLLWIGLLAGTRFLTRVENAAVFTVALFSALGGVCLLLVSDEADFLLATLVLAAVGGILWQLVRSVATWPERFVAAAIAPAAIASASAVAWSRYAPTLGAEDRSSSLVVIVAGVAVLLAGVALLLFPRSAAPRMVWDSVLGIVGLGVIAGLPDSPRMGWLALLLLAVAALVVASGPGGIVTGTSERRHLAWLGLPLAVSALWLGLVRSDVDEVEWYTLPVAGLLLAILWLILARRPVAAEAVPGRSALLIAALAVGLVPSAIAGLTSDPLRPLLVLSVSAALVVAGALAPETHRGLRGGVILWSAGVGASFLTGVGRAFLHQSDESIPFEWWSAGATAVLIAATLAWHLTRRSPGGAATVSIVAAVVALAAPTAAAVAVAGVEPWRALIVFFVLCGFVLAACMRDEFSPALRWVSIAAAAVLGGALLAPANLAPFELVTVPLAITIVAGVIVRLVRDVDRERQVLLVAGLALGLAPSALFLGDSLLRSGVVLATSAALVVAGLLTPAAARGLNAGRPFWLAGVLAAFVAGVFRALSDRTSIGVPFEVWSAITAVILIAAGLLWFFSKRTSAVLPAVALSASVVALTLPTMAALAEQPLAGWRGVTVLLVVCGIVLAASVRDEFSPLLRWVSISAAAVLVVLLLLSDAASPFELATAPLAVALIAGGAARLARFPQMRSWAPIGAGLLLLLVPSLLANLGPNELWRVVALGIGSLVVLGVGLALRMQAPTLIGAAVVVVHALAQLWPWISGLYGSVPWWLWAGIGGVILIVLAATYERRIRDLKSVARGISSLR</sequence>
<feature type="compositionally biased region" description="Pro residues" evidence="1">
    <location>
        <begin position="143"/>
        <end position="156"/>
    </location>
</feature>
<feature type="transmembrane region" description="Helical" evidence="2">
    <location>
        <begin position="1319"/>
        <end position="1338"/>
    </location>
</feature>
<feature type="transmembrane region" description="Helical" evidence="2">
    <location>
        <begin position="1344"/>
        <end position="1364"/>
    </location>
</feature>
<dbReference type="EMBL" id="RCUV01000007">
    <property type="protein sequence ID" value="RLP71664.1"/>
    <property type="molecule type" value="Genomic_DNA"/>
</dbReference>
<reference evidence="3 4" key="1">
    <citation type="submission" date="2018-10" db="EMBL/GenBank/DDBJ databases">
        <authorList>
            <person name="Li J."/>
        </authorList>
    </citation>
    <scope>NUCLEOTIDE SEQUENCE [LARGE SCALE GENOMIC DNA]</scope>
    <source>
        <strain evidence="3 4">CCTCC AB209002</strain>
    </source>
</reference>
<feature type="region of interest" description="Disordered" evidence="1">
    <location>
        <begin position="105"/>
        <end position="163"/>
    </location>
</feature>
<feature type="transmembrane region" description="Helical" evidence="2">
    <location>
        <begin position="471"/>
        <end position="500"/>
    </location>
</feature>
<feature type="transmembrane region" description="Helical" evidence="2">
    <location>
        <begin position="768"/>
        <end position="787"/>
    </location>
</feature>
<keyword evidence="2" id="KW-1133">Transmembrane helix</keyword>
<keyword evidence="4" id="KW-1185">Reference proteome</keyword>
<feature type="transmembrane region" description="Helical" evidence="2">
    <location>
        <begin position="963"/>
        <end position="981"/>
    </location>
</feature>
<evidence type="ECO:0000313" key="3">
    <source>
        <dbReference type="EMBL" id="RLP71664.1"/>
    </source>
</evidence>
<organism evidence="3 4">
    <name type="scientific">Mycetocola manganoxydans</name>
    <dbReference type="NCBI Taxonomy" id="699879"/>
    <lineage>
        <taxon>Bacteria</taxon>
        <taxon>Bacillati</taxon>
        <taxon>Actinomycetota</taxon>
        <taxon>Actinomycetes</taxon>
        <taxon>Micrococcales</taxon>
        <taxon>Microbacteriaceae</taxon>
        <taxon>Mycetocola</taxon>
    </lineage>
</organism>
<feature type="transmembrane region" description="Helical" evidence="2">
    <location>
        <begin position="1448"/>
        <end position="1468"/>
    </location>
</feature>
<dbReference type="PANTHER" id="PTHR48125:SF12">
    <property type="entry name" value="AT HOOK TRANSCRIPTION FACTOR FAMILY-RELATED"/>
    <property type="match status" value="1"/>
</dbReference>
<feature type="transmembrane region" description="Helical" evidence="2">
    <location>
        <begin position="1127"/>
        <end position="1145"/>
    </location>
</feature>
<feature type="transmembrane region" description="Helical" evidence="2">
    <location>
        <begin position="686"/>
        <end position="707"/>
    </location>
</feature>
<dbReference type="Proteomes" id="UP000270299">
    <property type="component" value="Unassembled WGS sequence"/>
</dbReference>
<proteinExistence type="predicted"/>
<keyword evidence="2" id="KW-0812">Transmembrane</keyword>
<feature type="transmembrane region" description="Helical" evidence="2">
    <location>
        <begin position="1423"/>
        <end position="1442"/>
    </location>
</feature>
<feature type="transmembrane region" description="Helical" evidence="2">
    <location>
        <begin position="172"/>
        <end position="197"/>
    </location>
</feature>
<feature type="transmembrane region" description="Helical" evidence="2">
    <location>
        <begin position="1024"/>
        <end position="1043"/>
    </location>
</feature>
<protein>
    <recommendedName>
        <fullName evidence="5">DUF2157 domain-containing protein</fullName>
    </recommendedName>
</protein>
<feature type="transmembrane region" description="Helical" evidence="2">
    <location>
        <begin position="440"/>
        <end position="459"/>
    </location>
</feature>
<evidence type="ECO:0000313" key="4">
    <source>
        <dbReference type="Proteomes" id="UP000270299"/>
    </source>
</evidence>
<keyword evidence="2" id="KW-0472">Membrane</keyword>
<feature type="transmembrane region" description="Helical" evidence="2">
    <location>
        <begin position="368"/>
        <end position="386"/>
    </location>
</feature>
<comment type="caution">
    <text evidence="3">The sequence shown here is derived from an EMBL/GenBank/DDBJ whole genome shotgun (WGS) entry which is preliminary data.</text>
</comment>
<evidence type="ECO:0008006" key="5">
    <source>
        <dbReference type="Google" id="ProtNLM"/>
    </source>
</evidence>
<feature type="transmembrane region" description="Helical" evidence="2">
    <location>
        <begin position="520"/>
        <end position="540"/>
    </location>
</feature>
<feature type="transmembrane region" description="Helical" evidence="2">
    <location>
        <begin position="259"/>
        <end position="279"/>
    </location>
</feature>
<feature type="transmembrane region" description="Helical" evidence="2">
    <location>
        <begin position="937"/>
        <end position="957"/>
    </location>
</feature>
<feature type="transmembrane region" description="Helical" evidence="2">
    <location>
        <begin position="1078"/>
        <end position="1096"/>
    </location>
</feature>
<feature type="transmembrane region" description="Helical" evidence="2">
    <location>
        <begin position="1265"/>
        <end position="1286"/>
    </location>
</feature>
<feature type="transmembrane region" description="Helical" evidence="2">
    <location>
        <begin position="1211"/>
        <end position="1228"/>
    </location>
</feature>
<feature type="transmembrane region" description="Helical" evidence="2">
    <location>
        <begin position="714"/>
        <end position="732"/>
    </location>
</feature>
<feature type="transmembrane region" description="Helical" evidence="2">
    <location>
        <begin position="343"/>
        <end position="362"/>
    </location>
</feature>
<feature type="transmembrane region" description="Helical" evidence="2">
    <location>
        <begin position="850"/>
        <end position="870"/>
    </location>
</feature>
<accession>A0A3L6ZUU7</accession>
<feature type="transmembrane region" description="Helical" evidence="2">
    <location>
        <begin position="1396"/>
        <end position="1416"/>
    </location>
</feature>
<evidence type="ECO:0000256" key="1">
    <source>
        <dbReference type="SAM" id="MobiDB-lite"/>
    </source>
</evidence>
<feature type="transmembrane region" description="Helical" evidence="2">
    <location>
        <begin position="1103"/>
        <end position="1121"/>
    </location>
</feature>
<feature type="transmembrane region" description="Helical" evidence="2">
    <location>
        <begin position="993"/>
        <end position="1012"/>
    </location>
</feature>
<feature type="transmembrane region" description="Helical" evidence="2">
    <location>
        <begin position="313"/>
        <end position="331"/>
    </location>
</feature>
<feature type="transmembrane region" description="Helical" evidence="2">
    <location>
        <begin position="1181"/>
        <end position="1199"/>
    </location>
</feature>
<feature type="transmembrane region" description="Helical" evidence="2">
    <location>
        <begin position="827"/>
        <end position="844"/>
    </location>
</feature>
<dbReference type="InterPro" id="IPR058062">
    <property type="entry name" value="SCO7613_C"/>
</dbReference>
<dbReference type="NCBIfam" id="NF047321">
    <property type="entry name" value="SCO7613_CTERM"/>
    <property type="match status" value="2"/>
</dbReference>
<feature type="transmembrane region" description="Helical" evidence="2">
    <location>
        <begin position="882"/>
        <end position="900"/>
    </location>
</feature>
<feature type="transmembrane region" description="Helical" evidence="2">
    <location>
        <begin position="649"/>
        <end position="674"/>
    </location>
</feature>